<keyword evidence="4" id="KW-1185">Reference proteome</keyword>
<dbReference type="PANTHER" id="PTHR11993">
    <property type="entry name" value="NADH-UBIQUINONE OXIDOREDUCTASE 49 KDA SUBUNIT"/>
    <property type="match status" value="1"/>
</dbReference>
<dbReference type="PANTHER" id="PTHR11993:SF10">
    <property type="entry name" value="NADH DEHYDROGENASE [UBIQUINONE] IRON-SULFUR PROTEIN 2, MITOCHONDRIAL"/>
    <property type="match status" value="1"/>
</dbReference>
<sequence length="67" mass="7756">MHANYIRPGGVAQDMPSGLRICWDLRKSAPYDVYKQLVFDAPIGTRGDCYDHYCIHIKELVWSDQLQ</sequence>
<dbReference type="EMBL" id="OZ019902">
    <property type="protein sequence ID" value="CAK9193934.1"/>
    <property type="molecule type" value="Genomic_DNA"/>
</dbReference>
<dbReference type="SUPFAM" id="SSF56762">
    <property type="entry name" value="HydB/Nqo4-like"/>
    <property type="match status" value="1"/>
</dbReference>
<comment type="similarity">
    <text evidence="1">Belongs to the complex I 49 kDa subunit family.</text>
</comment>
<evidence type="ECO:0000256" key="1">
    <source>
        <dbReference type="ARBA" id="ARBA00005769"/>
    </source>
</evidence>
<dbReference type="Pfam" id="PF00346">
    <property type="entry name" value="Complex1_49kDa"/>
    <property type="match status" value="1"/>
</dbReference>
<reference evidence="3" key="1">
    <citation type="submission" date="2024-02" db="EMBL/GenBank/DDBJ databases">
        <authorList>
            <consortium name="ELIXIR-Norway"/>
            <consortium name="Elixir Norway"/>
        </authorList>
    </citation>
    <scope>NUCLEOTIDE SEQUENCE</scope>
</reference>
<name>A0ABP0TDL2_9BRYO</name>
<gene>
    <name evidence="3" type="ORF">CSSPTR1EN2_LOCUS2274</name>
</gene>
<feature type="domain" description="NADH-quinone oxidoreductase subunit D" evidence="2">
    <location>
        <begin position="21"/>
        <end position="63"/>
    </location>
</feature>
<organism evidence="3 4">
    <name type="scientific">Sphagnum troendelagicum</name>
    <dbReference type="NCBI Taxonomy" id="128251"/>
    <lineage>
        <taxon>Eukaryota</taxon>
        <taxon>Viridiplantae</taxon>
        <taxon>Streptophyta</taxon>
        <taxon>Embryophyta</taxon>
        <taxon>Bryophyta</taxon>
        <taxon>Sphagnophytina</taxon>
        <taxon>Sphagnopsida</taxon>
        <taxon>Sphagnales</taxon>
        <taxon>Sphagnaceae</taxon>
        <taxon>Sphagnum</taxon>
    </lineage>
</organism>
<proteinExistence type="inferred from homology"/>
<evidence type="ECO:0000313" key="4">
    <source>
        <dbReference type="Proteomes" id="UP001497512"/>
    </source>
</evidence>
<evidence type="ECO:0000259" key="2">
    <source>
        <dbReference type="Pfam" id="PF00346"/>
    </source>
</evidence>
<protein>
    <recommendedName>
        <fullName evidence="2">NADH-quinone oxidoreductase subunit D domain-containing protein</fullName>
    </recommendedName>
</protein>
<dbReference type="Gene3D" id="1.10.645.10">
    <property type="entry name" value="Cytochrome-c3 Hydrogenase, chain B"/>
    <property type="match status" value="1"/>
</dbReference>
<evidence type="ECO:0000313" key="3">
    <source>
        <dbReference type="EMBL" id="CAK9193934.1"/>
    </source>
</evidence>
<dbReference type="Proteomes" id="UP001497512">
    <property type="component" value="Chromosome 10"/>
</dbReference>
<accession>A0ABP0TDL2</accession>
<dbReference type="InterPro" id="IPR022885">
    <property type="entry name" value="NDH1_su_D/H"/>
</dbReference>
<dbReference type="InterPro" id="IPR001135">
    <property type="entry name" value="NADH_Q_OxRdtase_suD"/>
</dbReference>
<dbReference type="InterPro" id="IPR029014">
    <property type="entry name" value="NiFe-Hase_large"/>
</dbReference>